<dbReference type="PANTHER" id="PTHR35972">
    <property type="entry name" value="SINGLE-PASS MEMBRANE AND COILED-COIL DOMAIN-CONTAINING PROTEIN 3"/>
    <property type="match status" value="1"/>
</dbReference>
<keyword evidence="1" id="KW-0472">Membrane</keyword>
<feature type="transmembrane region" description="Helical" evidence="1">
    <location>
        <begin position="115"/>
        <end position="137"/>
    </location>
</feature>
<evidence type="ECO:0000313" key="3">
    <source>
        <dbReference type="Proteomes" id="UP000694393"/>
    </source>
</evidence>
<protein>
    <submittedName>
        <fullName evidence="2">Uncharacterized protein</fullName>
    </submittedName>
</protein>
<feature type="transmembrane region" description="Helical" evidence="1">
    <location>
        <begin position="157"/>
        <end position="179"/>
    </location>
</feature>
<dbReference type="InterPro" id="IPR027895">
    <property type="entry name" value="DUF4533"/>
</dbReference>
<dbReference type="InterPro" id="IPR040004">
    <property type="entry name" value="SMCO3"/>
</dbReference>
<dbReference type="AlphaFoldDB" id="A0A8C8RJ88"/>
<dbReference type="PANTHER" id="PTHR35972:SF1">
    <property type="entry name" value="SINGLE-PASS MEMBRANE AND COILED-COIL DOMAIN-CONTAINING PROTEIN 3"/>
    <property type="match status" value="1"/>
</dbReference>
<evidence type="ECO:0000256" key="1">
    <source>
        <dbReference type="SAM" id="Phobius"/>
    </source>
</evidence>
<keyword evidence="3" id="KW-1185">Reference proteome</keyword>
<reference evidence="2" key="1">
    <citation type="submission" date="2025-08" db="UniProtKB">
        <authorList>
            <consortium name="Ensembl"/>
        </authorList>
    </citation>
    <scope>IDENTIFICATION</scope>
</reference>
<reference evidence="2" key="2">
    <citation type="submission" date="2025-09" db="UniProtKB">
        <authorList>
            <consortium name="Ensembl"/>
        </authorList>
    </citation>
    <scope>IDENTIFICATION</scope>
</reference>
<dbReference type="Ensembl" id="ENSPCET00000006878.1">
    <property type="protein sequence ID" value="ENSPCEP00000006638.1"/>
    <property type="gene ID" value="ENSPCEG00000005352.1"/>
</dbReference>
<proteinExistence type="predicted"/>
<dbReference type="Proteomes" id="UP000694393">
    <property type="component" value="Unplaced"/>
</dbReference>
<accession>A0A8C8RJ88</accession>
<name>A0A8C8RJ88_9SAUR</name>
<sequence>MALSDLLYPGNPGKREKVTRLQQELIDCMELTFEATNELIEILNTHLLYKLSPIKMNKEGTIQENCDIFTATTKSIQDVLQDIDKKLSRKLEPDLYRKLHDLHETDHVKMRIVRAAFSLGAGSAGILVSGFIIKLAISKVATSALSQIATIMAKIGASVAGAVIGAAVGLGLDLIISAVTGAIERDKLEAAIQELEPLVKEFKSASRMYYKTIISTTDFRKAVAKQSIARVS</sequence>
<keyword evidence="1" id="KW-1133">Transmembrane helix</keyword>
<organism evidence="2 3">
    <name type="scientific">Pelusios castaneus</name>
    <name type="common">West African mud turtle</name>
    <dbReference type="NCBI Taxonomy" id="367368"/>
    <lineage>
        <taxon>Eukaryota</taxon>
        <taxon>Metazoa</taxon>
        <taxon>Chordata</taxon>
        <taxon>Craniata</taxon>
        <taxon>Vertebrata</taxon>
        <taxon>Euteleostomi</taxon>
        <taxon>Archelosauria</taxon>
        <taxon>Testudinata</taxon>
        <taxon>Testudines</taxon>
        <taxon>Pleurodira</taxon>
        <taxon>Pelomedusidae</taxon>
        <taxon>Pelusios</taxon>
    </lineage>
</organism>
<dbReference type="Pfam" id="PF15047">
    <property type="entry name" value="DUF4533"/>
    <property type="match status" value="1"/>
</dbReference>
<keyword evidence="1" id="KW-0812">Transmembrane</keyword>
<evidence type="ECO:0000313" key="2">
    <source>
        <dbReference type="Ensembl" id="ENSPCEP00000006638.1"/>
    </source>
</evidence>